<gene>
    <name evidence="1" type="ORF">H6G74_17850</name>
</gene>
<reference evidence="1 2" key="1">
    <citation type="journal article" date="2020" name="ISME J.">
        <title>Comparative genomics reveals insights into cyanobacterial evolution and habitat adaptation.</title>
        <authorList>
            <person name="Chen M.Y."/>
            <person name="Teng W.K."/>
            <person name="Zhao L."/>
            <person name="Hu C.X."/>
            <person name="Zhou Y.K."/>
            <person name="Han B.P."/>
            <person name="Song L.R."/>
            <person name="Shu W.S."/>
        </authorList>
    </citation>
    <scope>NUCLEOTIDE SEQUENCE [LARGE SCALE GENOMIC DNA]</scope>
    <source>
        <strain evidence="1 2">FACHB-130</strain>
    </source>
</reference>
<evidence type="ECO:0000313" key="2">
    <source>
        <dbReference type="Proteomes" id="UP000603457"/>
    </source>
</evidence>
<proteinExistence type="predicted"/>
<organism evidence="1 2">
    <name type="scientific">Nostoc spongiaeforme FACHB-130</name>
    <dbReference type="NCBI Taxonomy" id="1357510"/>
    <lineage>
        <taxon>Bacteria</taxon>
        <taxon>Bacillati</taxon>
        <taxon>Cyanobacteriota</taxon>
        <taxon>Cyanophyceae</taxon>
        <taxon>Nostocales</taxon>
        <taxon>Nostocaceae</taxon>
        <taxon>Nostoc</taxon>
    </lineage>
</organism>
<dbReference type="NCBIfam" id="NF038167">
    <property type="entry name" value="cyan_ocin_like"/>
    <property type="match status" value="1"/>
</dbReference>
<name>A0ABR8FXM6_9NOSO</name>
<dbReference type="InterPro" id="IPR049891">
    <property type="entry name" value="CTB"/>
</dbReference>
<keyword evidence="2" id="KW-1185">Reference proteome</keyword>
<dbReference type="EMBL" id="JACJTB010000024">
    <property type="protein sequence ID" value="MBD2596175.1"/>
    <property type="molecule type" value="Genomic_DNA"/>
</dbReference>
<evidence type="ECO:0000313" key="1">
    <source>
        <dbReference type="EMBL" id="MBD2596175.1"/>
    </source>
</evidence>
<dbReference type="Proteomes" id="UP000603457">
    <property type="component" value="Unassembled WGS sequence"/>
</dbReference>
<protein>
    <submittedName>
        <fullName evidence="1">Uncharacterized protein</fullName>
    </submittedName>
</protein>
<accession>A0ABR8FXM6</accession>
<dbReference type="RefSeq" id="WP_190968931.1">
    <property type="nucleotide sequence ID" value="NZ_JACJTB010000024.1"/>
</dbReference>
<sequence>MSYELFIDIHEEQQQIVTGGSMAVMSLPNLQGYNYSSYQQDMQVVQFNTKVTSGPNGSSSTKVFQAINDHRLSSAGDMLTFRW</sequence>
<comment type="caution">
    <text evidence="1">The sequence shown here is derived from an EMBL/GenBank/DDBJ whole genome shotgun (WGS) entry which is preliminary data.</text>
</comment>